<name>A0ACC3ZCJ3_COLTU</name>
<proteinExistence type="predicted"/>
<accession>A0ACC3ZCJ3</accession>
<dbReference type="EMBL" id="VUJX02000002">
    <property type="protein sequence ID" value="KAL0941849.1"/>
    <property type="molecule type" value="Genomic_DNA"/>
</dbReference>
<evidence type="ECO:0000313" key="1">
    <source>
        <dbReference type="EMBL" id="KAL0941849.1"/>
    </source>
</evidence>
<gene>
    <name evidence="1" type="ORF">CTRU02_204612</name>
</gene>
<comment type="caution">
    <text evidence="1">The sequence shown here is derived from an EMBL/GenBank/DDBJ whole genome shotgun (WGS) entry which is preliminary data.</text>
</comment>
<keyword evidence="2" id="KW-1185">Reference proteome</keyword>
<dbReference type="Proteomes" id="UP000805649">
    <property type="component" value="Unassembled WGS sequence"/>
</dbReference>
<sequence>MAHRIPDHGTVLDIGGGNMSSNILDDLRRVFAMAALSGQPPPTMPDELLYDDKGLAIWADIIFTPEFYQTRDEITLFKKNSVEIANYIPEGAIMVDLGAGDMRKVNFLLDQLTRLGREATYLALDISSRSLTTNLDLLAPEHAGGSVHMAGLWGDFKAGIDFCVALPSSSPRMFLSLGSVLFNDPWHKAVDSLREWAALMRRDDLILAGMDGHDVTSAKVWDAYHTHPALFQDFFCNGLEHANGLLGERVFKAEDWDICAGIEEDEGRHRFFLKAKQDIAVTAAARGSAEDGIQIIGRGTELDWFDAHKRPEWMVTKMCAEAGLEVIRSWAIDGSDMRQYLIRRDHSAEVSSDRPLIPPTSAERSCSAEVRGKKYGQGSGFRSHVSQHISGRGEAMGNRKLTHLQHTQWVKGG</sequence>
<organism evidence="1 2">
    <name type="scientific">Colletotrichum truncatum</name>
    <name type="common">Anthracnose fungus</name>
    <name type="synonym">Colletotrichum capsici</name>
    <dbReference type="NCBI Taxonomy" id="5467"/>
    <lineage>
        <taxon>Eukaryota</taxon>
        <taxon>Fungi</taxon>
        <taxon>Dikarya</taxon>
        <taxon>Ascomycota</taxon>
        <taxon>Pezizomycotina</taxon>
        <taxon>Sordariomycetes</taxon>
        <taxon>Hypocreomycetidae</taxon>
        <taxon>Glomerellales</taxon>
        <taxon>Glomerellaceae</taxon>
        <taxon>Colletotrichum</taxon>
        <taxon>Colletotrichum truncatum species complex</taxon>
    </lineage>
</organism>
<protein>
    <submittedName>
        <fullName evidence="1">Uncharacterized protein</fullName>
    </submittedName>
</protein>
<evidence type="ECO:0000313" key="2">
    <source>
        <dbReference type="Proteomes" id="UP000805649"/>
    </source>
</evidence>
<reference evidence="1 2" key="1">
    <citation type="journal article" date="2020" name="Phytopathology">
        <title>Genome Sequence Resources of Colletotrichum truncatum, C. plurivorum, C. musicola, and C. sojae: Four Species Pathogenic to Soybean (Glycine max).</title>
        <authorList>
            <person name="Rogerio F."/>
            <person name="Boufleur T.R."/>
            <person name="Ciampi-Guillardi M."/>
            <person name="Sukno S.A."/>
            <person name="Thon M.R."/>
            <person name="Massola Junior N.S."/>
            <person name="Baroncelli R."/>
        </authorList>
    </citation>
    <scope>NUCLEOTIDE SEQUENCE [LARGE SCALE GENOMIC DNA]</scope>
    <source>
        <strain evidence="1 2">CMES1059</strain>
    </source>
</reference>